<sequence length="296" mass="33818">MTEEYSAEVKKLHTEMVRKLSGNLAPVWNLKIKWGELLDSLSHDNPLSQAEIQGISTMQQLFVALMDKRFIDYGKYGPFEKSLRPIHPNMASAVKQFQAKIIAQIAKEEKKRDVALTPKIGKDTVEEVGHDENEDWDEIIEDDEDKDERSAPLPETERLKLQAEMLLELSDCLGEKQKDDWAKFMTNLRVYFKAGVLADIHNVMDAFNTLKKRGHLKLGFYDVLKDMVRPIDDDMVTIIDKFSADINRGLPARERAPIGKGTKRRMSYRSKGNLAEGQASMGSQRNEQPTKKSRHS</sequence>
<name>A0A210PW05_MIZYE</name>
<feature type="region of interest" description="Disordered" evidence="1">
    <location>
        <begin position="127"/>
        <end position="155"/>
    </location>
</feature>
<evidence type="ECO:0000313" key="3">
    <source>
        <dbReference type="Proteomes" id="UP000242188"/>
    </source>
</evidence>
<evidence type="ECO:0000256" key="1">
    <source>
        <dbReference type="SAM" id="MobiDB-lite"/>
    </source>
</evidence>
<feature type="region of interest" description="Disordered" evidence="1">
    <location>
        <begin position="253"/>
        <end position="296"/>
    </location>
</feature>
<feature type="compositionally biased region" description="Acidic residues" evidence="1">
    <location>
        <begin position="132"/>
        <end position="146"/>
    </location>
</feature>
<dbReference type="Gene3D" id="1.10.533.10">
    <property type="entry name" value="Death Domain, Fas"/>
    <property type="match status" value="1"/>
</dbReference>
<gene>
    <name evidence="2" type="ORF">KP79_PYT19202</name>
</gene>
<dbReference type="AlphaFoldDB" id="A0A210PW05"/>
<evidence type="ECO:0000313" key="2">
    <source>
        <dbReference type="EMBL" id="OWF40677.1"/>
    </source>
</evidence>
<dbReference type="EMBL" id="NEDP02005456">
    <property type="protein sequence ID" value="OWF40677.1"/>
    <property type="molecule type" value="Genomic_DNA"/>
</dbReference>
<dbReference type="InterPro" id="IPR011029">
    <property type="entry name" value="DEATH-like_dom_sf"/>
</dbReference>
<accession>A0A210PW05</accession>
<proteinExistence type="predicted"/>
<reference evidence="2 3" key="1">
    <citation type="journal article" date="2017" name="Nat. Ecol. Evol.">
        <title>Scallop genome provides insights into evolution of bilaterian karyotype and development.</title>
        <authorList>
            <person name="Wang S."/>
            <person name="Zhang J."/>
            <person name="Jiao W."/>
            <person name="Li J."/>
            <person name="Xun X."/>
            <person name="Sun Y."/>
            <person name="Guo X."/>
            <person name="Huan P."/>
            <person name="Dong B."/>
            <person name="Zhang L."/>
            <person name="Hu X."/>
            <person name="Sun X."/>
            <person name="Wang J."/>
            <person name="Zhao C."/>
            <person name="Wang Y."/>
            <person name="Wang D."/>
            <person name="Huang X."/>
            <person name="Wang R."/>
            <person name="Lv J."/>
            <person name="Li Y."/>
            <person name="Zhang Z."/>
            <person name="Liu B."/>
            <person name="Lu W."/>
            <person name="Hui Y."/>
            <person name="Liang J."/>
            <person name="Zhou Z."/>
            <person name="Hou R."/>
            <person name="Li X."/>
            <person name="Liu Y."/>
            <person name="Li H."/>
            <person name="Ning X."/>
            <person name="Lin Y."/>
            <person name="Zhao L."/>
            <person name="Xing Q."/>
            <person name="Dou J."/>
            <person name="Li Y."/>
            <person name="Mao J."/>
            <person name="Guo H."/>
            <person name="Dou H."/>
            <person name="Li T."/>
            <person name="Mu C."/>
            <person name="Jiang W."/>
            <person name="Fu Q."/>
            <person name="Fu X."/>
            <person name="Miao Y."/>
            <person name="Liu J."/>
            <person name="Yu Q."/>
            <person name="Li R."/>
            <person name="Liao H."/>
            <person name="Li X."/>
            <person name="Kong Y."/>
            <person name="Jiang Z."/>
            <person name="Chourrout D."/>
            <person name="Li R."/>
            <person name="Bao Z."/>
        </authorList>
    </citation>
    <scope>NUCLEOTIDE SEQUENCE [LARGE SCALE GENOMIC DNA]</scope>
    <source>
        <strain evidence="2 3">PY_sf001</strain>
    </source>
</reference>
<keyword evidence="3" id="KW-1185">Reference proteome</keyword>
<protein>
    <submittedName>
        <fullName evidence="2">Uncharacterized protein</fullName>
    </submittedName>
</protein>
<dbReference type="Proteomes" id="UP000242188">
    <property type="component" value="Unassembled WGS sequence"/>
</dbReference>
<organism evidence="2 3">
    <name type="scientific">Mizuhopecten yessoensis</name>
    <name type="common">Japanese scallop</name>
    <name type="synonym">Patinopecten yessoensis</name>
    <dbReference type="NCBI Taxonomy" id="6573"/>
    <lineage>
        <taxon>Eukaryota</taxon>
        <taxon>Metazoa</taxon>
        <taxon>Spiralia</taxon>
        <taxon>Lophotrochozoa</taxon>
        <taxon>Mollusca</taxon>
        <taxon>Bivalvia</taxon>
        <taxon>Autobranchia</taxon>
        <taxon>Pteriomorphia</taxon>
        <taxon>Pectinida</taxon>
        <taxon>Pectinoidea</taxon>
        <taxon>Pectinidae</taxon>
        <taxon>Mizuhopecten</taxon>
    </lineage>
</organism>
<comment type="caution">
    <text evidence="2">The sequence shown here is derived from an EMBL/GenBank/DDBJ whole genome shotgun (WGS) entry which is preliminary data.</text>
</comment>